<evidence type="ECO:0000256" key="1">
    <source>
        <dbReference type="SAM" id="MobiDB-lite"/>
    </source>
</evidence>
<evidence type="ECO:0000313" key="4">
    <source>
        <dbReference type="Proteomes" id="UP001427805"/>
    </source>
</evidence>
<feature type="compositionally biased region" description="Basic and acidic residues" evidence="1">
    <location>
        <begin position="104"/>
        <end position="117"/>
    </location>
</feature>
<keyword evidence="2" id="KW-0732">Signal</keyword>
<dbReference type="Proteomes" id="UP001427805">
    <property type="component" value="Unassembled WGS sequence"/>
</dbReference>
<dbReference type="RefSeq" id="WP_346245949.1">
    <property type="nucleotide sequence ID" value="NZ_JBDIZK010000003.1"/>
</dbReference>
<sequence length="126" mass="13965">MKTFLMIAALVSLPAASAAAAPELPQRGVPDTCSVTVSFGSYAMGIDRPALERTERLLKRDRTVRRTSSHRWGREGEMTLCAITRRPADARRLFQRVKAALPRDPRGPITIETHDGLSHTASRPMR</sequence>
<keyword evidence="4" id="KW-1185">Reference proteome</keyword>
<feature type="chain" id="PRO_5046985811" evidence="2">
    <location>
        <begin position="21"/>
        <end position="126"/>
    </location>
</feature>
<accession>A0ABV0B5T0</accession>
<feature type="region of interest" description="Disordered" evidence="1">
    <location>
        <begin position="104"/>
        <end position="126"/>
    </location>
</feature>
<dbReference type="EMBL" id="JBDIZK010000003">
    <property type="protein sequence ID" value="MEN3746958.1"/>
    <property type="molecule type" value="Genomic_DNA"/>
</dbReference>
<protein>
    <submittedName>
        <fullName evidence="3">Uncharacterized protein</fullName>
    </submittedName>
</protein>
<organism evidence="3 4">
    <name type="scientific">Sphingomonas rustica</name>
    <dbReference type="NCBI Taxonomy" id="3103142"/>
    <lineage>
        <taxon>Bacteria</taxon>
        <taxon>Pseudomonadati</taxon>
        <taxon>Pseudomonadota</taxon>
        <taxon>Alphaproteobacteria</taxon>
        <taxon>Sphingomonadales</taxon>
        <taxon>Sphingomonadaceae</taxon>
        <taxon>Sphingomonas</taxon>
    </lineage>
</organism>
<name>A0ABV0B5T0_9SPHN</name>
<comment type="caution">
    <text evidence="3">The sequence shown here is derived from an EMBL/GenBank/DDBJ whole genome shotgun (WGS) entry which is preliminary data.</text>
</comment>
<gene>
    <name evidence="3" type="ORF">TPR58_07250</name>
</gene>
<reference evidence="3 4" key="1">
    <citation type="submission" date="2024-05" db="EMBL/GenBank/DDBJ databases">
        <title>Sphingomonas sp. HF-S3 16S ribosomal RNA gene Genome sequencing and assembly.</title>
        <authorList>
            <person name="Lee H."/>
        </authorList>
    </citation>
    <scope>NUCLEOTIDE SEQUENCE [LARGE SCALE GENOMIC DNA]</scope>
    <source>
        <strain evidence="3 4">HF-S3</strain>
    </source>
</reference>
<feature type="signal peptide" evidence="2">
    <location>
        <begin position="1"/>
        <end position="20"/>
    </location>
</feature>
<proteinExistence type="predicted"/>
<evidence type="ECO:0000313" key="3">
    <source>
        <dbReference type="EMBL" id="MEN3746958.1"/>
    </source>
</evidence>
<evidence type="ECO:0000256" key="2">
    <source>
        <dbReference type="SAM" id="SignalP"/>
    </source>
</evidence>